<dbReference type="AlphaFoldDB" id="A0A846WYR3"/>
<keyword evidence="2" id="KW-1185">Reference proteome</keyword>
<evidence type="ECO:0000313" key="1">
    <source>
        <dbReference type="EMBL" id="NKY18377.1"/>
    </source>
</evidence>
<proteinExistence type="predicted"/>
<comment type="caution">
    <text evidence="1">The sequence shown here is derived from an EMBL/GenBank/DDBJ whole genome shotgun (WGS) entry which is preliminary data.</text>
</comment>
<name>A0A846WYR3_9ACTN</name>
<sequence length="46" mass="4587">MTDLVETVEQELPEAAAATADGLADRLRSAESTADVAAALKASGAV</sequence>
<gene>
    <name evidence="1" type="ORF">HF999_08350</name>
</gene>
<feature type="non-terminal residue" evidence="1">
    <location>
        <position position="46"/>
    </location>
</feature>
<protein>
    <submittedName>
        <fullName evidence="1">Uncharacterized protein</fullName>
    </submittedName>
</protein>
<accession>A0A846WYR3</accession>
<reference evidence="1 2" key="1">
    <citation type="submission" date="2020-04" db="EMBL/GenBank/DDBJ databases">
        <title>MicrobeNet Type strains.</title>
        <authorList>
            <person name="Nicholson A.C."/>
        </authorList>
    </citation>
    <scope>NUCLEOTIDE SEQUENCE [LARGE SCALE GENOMIC DNA]</scope>
    <source>
        <strain evidence="1 2">DSM 44113</strain>
    </source>
</reference>
<dbReference type="EMBL" id="JAAXOQ010000008">
    <property type="protein sequence ID" value="NKY18377.1"/>
    <property type="molecule type" value="Genomic_DNA"/>
</dbReference>
<organism evidence="1 2">
    <name type="scientific">Tsukamurella spumae</name>
    <dbReference type="NCBI Taxonomy" id="44753"/>
    <lineage>
        <taxon>Bacteria</taxon>
        <taxon>Bacillati</taxon>
        <taxon>Actinomycetota</taxon>
        <taxon>Actinomycetes</taxon>
        <taxon>Mycobacteriales</taxon>
        <taxon>Tsukamurellaceae</taxon>
        <taxon>Tsukamurella</taxon>
    </lineage>
</organism>
<evidence type="ECO:0000313" key="2">
    <source>
        <dbReference type="Proteomes" id="UP000582646"/>
    </source>
</evidence>
<dbReference type="Proteomes" id="UP000582646">
    <property type="component" value="Unassembled WGS sequence"/>
</dbReference>